<keyword evidence="1" id="KW-0812">Transmembrane</keyword>
<proteinExistence type="predicted"/>
<accession>A0A223N2S2</accession>
<dbReference type="AlphaFoldDB" id="A0A223N2S2"/>
<feature type="transmembrane region" description="Helical" evidence="1">
    <location>
        <begin position="157"/>
        <end position="175"/>
    </location>
</feature>
<evidence type="ECO:0000256" key="1">
    <source>
        <dbReference type="SAM" id="Phobius"/>
    </source>
</evidence>
<name>A0A223N2S2_9VIBR</name>
<feature type="transmembrane region" description="Helical" evidence="1">
    <location>
        <begin position="20"/>
        <end position="42"/>
    </location>
</feature>
<keyword evidence="3" id="KW-1185">Reference proteome</keyword>
<keyword evidence="1" id="KW-1133">Transmembrane helix</keyword>
<gene>
    <name evidence="2" type="ORF">CCZ37_16655</name>
</gene>
<evidence type="ECO:0000313" key="2">
    <source>
        <dbReference type="EMBL" id="ASU24137.1"/>
    </source>
</evidence>
<evidence type="ECO:0000313" key="3">
    <source>
        <dbReference type="Proteomes" id="UP000215148"/>
    </source>
</evidence>
<protein>
    <submittedName>
        <fullName evidence="2">Uncharacterized protein</fullName>
    </submittedName>
</protein>
<dbReference type="Proteomes" id="UP000215148">
    <property type="component" value="Chromosome 2"/>
</dbReference>
<organism evidence="2 3">
    <name type="scientific">Vibrio qinghaiensis</name>
    <dbReference type="NCBI Taxonomy" id="2025808"/>
    <lineage>
        <taxon>Bacteria</taxon>
        <taxon>Pseudomonadati</taxon>
        <taxon>Pseudomonadota</taxon>
        <taxon>Gammaproteobacteria</taxon>
        <taxon>Vibrionales</taxon>
        <taxon>Vibrionaceae</taxon>
        <taxon>Vibrio</taxon>
    </lineage>
</organism>
<dbReference type="EMBL" id="CP022742">
    <property type="protein sequence ID" value="ASU24137.1"/>
    <property type="molecule type" value="Genomic_DNA"/>
</dbReference>
<keyword evidence="1" id="KW-0472">Membrane</keyword>
<sequence>MEVSWNDVNKIGQNKALSKAYLWFFLVPILAKIIALVESPIVLTSIAEGLIFDLSLPFSWKLFYLSSVFVFLGNAMYLLWCPQIIKDYPTFSKFETDGLGGKYLLDYAERIDCSIETAETEMINNLDYDPVRKKEAVKAVFYTVCEREKMTKLKRKCLCLLMYILGFLCLLWIMGQNAIYVAQQI</sequence>
<reference evidence="2 3" key="1">
    <citation type="submission" date="2017-08" db="EMBL/GenBank/DDBJ databases">
        <title>The Vibrio qinghaiensis sp.-Q67 is a luminous bacteria isolated firstly from Qinghai lake, Qinghai province, China, which has been proved to be very sensitive to detect environmental and food pollutants. Therefore, complete genome analysis of V. qinghaiensis sp.-Q67 highlights the potential application of this strain on detection of hazards in the contaminated environments.</title>
        <authorList>
            <person name="Gong L."/>
        </authorList>
    </citation>
    <scope>NUCLEOTIDE SEQUENCE [LARGE SCALE GENOMIC DNA]</scope>
    <source>
        <strain evidence="2 3">Q67</strain>
    </source>
</reference>
<dbReference type="RefSeq" id="WP_094501618.1">
    <property type="nucleotide sequence ID" value="NZ_CAWNHI010000002.1"/>
</dbReference>
<feature type="transmembrane region" description="Helical" evidence="1">
    <location>
        <begin position="62"/>
        <end position="80"/>
    </location>
</feature>
<dbReference type="KEGG" id="vqi:CCZ37_16655"/>